<comment type="caution">
    <text evidence="2">The sequence shown here is derived from an EMBL/GenBank/DDBJ whole genome shotgun (WGS) entry which is preliminary data.</text>
</comment>
<dbReference type="EMBL" id="JASSZA010000021">
    <property type="protein sequence ID" value="KAK2085099.1"/>
    <property type="molecule type" value="Genomic_DNA"/>
</dbReference>
<gene>
    <name evidence="2" type="ORF">P7K49_036399</name>
</gene>
<dbReference type="Proteomes" id="UP001266305">
    <property type="component" value="Unassembled WGS sequence"/>
</dbReference>
<keyword evidence="3" id="KW-1185">Reference proteome</keyword>
<accession>A0ABQ9TJZ7</accession>
<protein>
    <submittedName>
        <fullName evidence="2">Uncharacterized protein</fullName>
    </submittedName>
</protein>
<name>A0ABQ9TJZ7_SAGOE</name>
<evidence type="ECO:0000256" key="1">
    <source>
        <dbReference type="SAM" id="MobiDB-lite"/>
    </source>
</evidence>
<sequence length="123" mass="13706">MQTGRARGAGGGCESRGWRRGRQQPDSKPRGRPDKALCRRQNGKCERRGCEREDGAPPRQAQGRKDATIRGLRFSRRSPPLPDWPRLAVPRSPRAARRQTNFIETRAGKGAGRRRGLGPNPIS</sequence>
<organism evidence="2 3">
    <name type="scientific">Saguinus oedipus</name>
    <name type="common">Cotton-top tamarin</name>
    <name type="synonym">Oedipomidas oedipus</name>
    <dbReference type="NCBI Taxonomy" id="9490"/>
    <lineage>
        <taxon>Eukaryota</taxon>
        <taxon>Metazoa</taxon>
        <taxon>Chordata</taxon>
        <taxon>Craniata</taxon>
        <taxon>Vertebrata</taxon>
        <taxon>Euteleostomi</taxon>
        <taxon>Mammalia</taxon>
        <taxon>Eutheria</taxon>
        <taxon>Euarchontoglires</taxon>
        <taxon>Primates</taxon>
        <taxon>Haplorrhini</taxon>
        <taxon>Platyrrhini</taxon>
        <taxon>Cebidae</taxon>
        <taxon>Callitrichinae</taxon>
        <taxon>Saguinus</taxon>
    </lineage>
</organism>
<proteinExistence type="predicted"/>
<feature type="compositionally biased region" description="Basic and acidic residues" evidence="1">
    <location>
        <begin position="23"/>
        <end position="56"/>
    </location>
</feature>
<evidence type="ECO:0000313" key="3">
    <source>
        <dbReference type="Proteomes" id="UP001266305"/>
    </source>
</evidence>
<evidence type="ECO:0000313" key="2">
    <source>
        <dbReference type="EMBL" id="KAK2085099.1"/>
    </source>
</evidence>
<feature type="region of interest" description="Disordered" evidence="1">
    <location>
        <begin position="1"/>
        <end position="123"/>
    </location>
</feature>
<reference evidence="2 3" key="1">
    <citation type="submission" date="2023-05" db="EMBL/GenBank/DDBJ databases">
        <title>B98-5 Cell Line De Novo Hybrid Assembly: An Optical Mapping Approach.</title>
        <authorList>
            <person name="Kananen K."/>
            <person name="Auerbach J.A."/>
            <person name="Kautto E."/>
            <person name="Blachly J.S."/>
        </authorList>
    </citation>
    <scope>NUCLEOTIDE SEQUENCE [LARGE SCALE GENOMIC DNA]</scope>
    <source>
        <strain evidence="2">B95-8</strain>
        <tissue evidence="2">Cell line</tissue>
    </source>
</reference>